<evidence type="ECO:0000313" key="8">
    <source>
        <dbReference type="Proteomes" id="UP000797356"/>
    </source>
</evidence>
<dbReference type="GO" id="GO:0016020">
    <property type="term" value="C:membrane"/>
    <property type="evidence" value="ECO:0007669"/>
    <property type="project" value="UniProtKB-SubCell"/>
</dbReference>
<keyword evidence="2 5" id="KW-0812">Transmembrane</keyword>
<evidence type="ECO:0000256" key="4">
    <source>
        <dbReference type="ARBA" id="ARBA00023136"/>
    </source>
</evidence>
<keyword evidence="4 5" id="KW-0472">Membrane</keyword>
<feature type="domain" description="Sugar phosphate transporter" evidence="6">
    <location>
        <begin position="117"/>
        <end position="391"/>
    </location>
</feature>
<dbReference type="PANTHER" id="PTHR11132">
    <property type="entry name" value="SOLUTE CARRIER FAMILY 35"/>
    <property type="match status" value="1"/>
</dbReference>
<reference evidence="7" key="1">
    <citation type="journal article" date="2017" name="Gigascience">
        <title>The genome draft of coconut (Cocos nucifera).</title>
        <authorList>
            <person name="Xiao Y."/>
            <person name="Xu P."/>
            <person name="Fan H."/>
            <person name="Baudouin L."/>
            <person name="Xia W."/>
            <person name="Bocs S."/>
            <person name="Xu J."/>
            <person name="Li Q."/>
            <person name="Guo A."/>
            <person name="Zhou L."/>
            <person name="Li J."/>
            <person name="Wu Y."/>
            <person name="Ma Z."/>
            <person name="Armero A."/>
            <person name="Issali A.E."/>
            <person name="Liu N."/>
            <person name="Peng M."/>
            <person name="Yang Y."/>
        </authorList>
    </citation>
    <scope>NUCLEOTIDE SEQUENCE</scope>
    <source>
        <tissue evidence="7">Spear leaf of Hainan Tall coconut</tissue>
    </source>
</reference>
<keyword evidence="8" id="KW-1185">Reference proteome</keyword>
<evidence type="ECO:0000256" key="5">
    <source>
        <dbReference type="SAM" id="Phobius"/>
    </source>
</evidence>
<dbReference type="AlphaFoldDB" id="A0A8K0I4C7"/>
<organism evidence="7 8">
    <name type="scientific">Cocos nucifera</name>
    <name type="common">Coconut palm</name>
    <dbReference type="NCBI Taxonomy" id="13894"/>
    <lineage>
        <taxon>Eukaryota</taxon>
        <taxon>Viridiplantae</taxon>
        <taxon>Streptophyta</taxon>
        <taxon>Embryophyta</taxon>
        <taxon>Tracheophyta</taxon>
        <taxon>Spermatophyta</taxon>
        <taxon>Magnoliopsida</taxon>
        <taxon>Liliopsida</taxon>
        <taxon>Arecaceae</taxon>
        <taxon>Arecoideae</taxon>
        <taxon>Cocoseae</taxon>
        <taxon>Attaleinae</taxon>
        <taxon>Cocos</taxon>
    </lineage>
</organism>
<evidence type="ECO:0000313" key="7">
    <source>
        <dbReference type="EMBL" id="KAG1337735.1"/>
    </source>
</evidence>
<reference evidence="7" key="2">
    <citation type="submission" date="2019-07" db="EMBL/GenBank/DDBJ databases">
        <authorList>
            <person name="Yang Y."/>
            <person name="Bocs S."/>
            <person name="Baudouin L."/>
        </authorList>
    </citation>
    <scope>NUCLEOTIDE SEQUENCE</scope>
    <source>
        <tissue evidence="7">Spear leaf of Hainan Tall coconut</tissue>
    </source>
</reference>
<feature type="transmembrane region" description="Helical" evidence="5">
    <location>
        <begin position="176"/>
        <end position="195"/>
    </location>
</feature>
<name>A0A8K0I4C7_COCNU</name>
<gene>
    <name evidence="7" type="ORF">COCNU_04G000410</name>
</gene>
<feature type="transmembrane region" description="Helical" evidence="5">
    <location>
        <begin position="329"/>
        <end position="352"/>
    </location>
</feature>
<feature type="transmembrane region" description="Helical" evidence="5">
    <location>
        <begin position="111"/>
        <end position="131"/>
    </location>
</feature>
<feature type="transmembrane region" description="Helical" evidence="5">
    <location>
        <begin position="359"/>
        <end position="379"/>
    </location>
</feature>
<dbReference type="InterPro" id="IPR004853">
    <property type="entry name" value="Sugar_P_trans_dom"/>
</dbReference>
<feature type="transmembrane region" description="Helical" evidence="5">
    <location>
        <begin position="230"/>
        <end position="247"/>
    </location>
</feature>
<evidence type="ECO:0000259" key="6">
    <source>
        <dbReference type="Pfam" id="PF03151"/>
    </source>
</evidence>
<evidence type="ECO:0000256" key="2">
    <source>
        <dbReference type="ARBA" id="ARBA00022692"/>
    </source>
</evidence>
<evidence type="ECO:0000256" key="3">
    <source>
        <dbReference type="ARBA" id="ARBA00022989"/>
    </source>
</evidence>
<sequence>MFSMPSRPYRSPPLSLLPLSTLKTMGGPTLGFMPPSIDMDMDMKERCSAMPTGFKSDSFINYDTEAIPENYDVEEPDFKAKTYNGTQAASDDVFDENGKQHHGIESKSGPLLSGIAYCISSCCMILLNKVVLSSYNFHAGTSLMLYQNFISVTIVITLGFFGVVTTERLTWKLIRVWVPVNLIFVCMLVTGMYSLKYINVAMVTILKNMTNILTAIGETYFFRRHQNEKVWVALFLMIVSALCGGITDLTFHAVGYMWQFMNCVFTASYSLILRSKMDTAKQLTRSGSLNEVSMVLLNNSLSLPFAVFLIILFNEWEYVYKADVIRMPIFWLVATASGFLGLAISFTSMWFLKQTGPTTYSLVGSLNKIPISIAGILLFRVPISVPNLFSIVSGLFAGIFFAKAKMS</sequence>
<feature type="transmembrane region" description="Helical" evidence="5">
    <location>
        <begin position="143"/>
        <end position="164"/>
    </location>
</feature>
<feature type="transmembrane region" description="Helical" evidence="5">
    <location>
        <begin position="294"/>
        <end position="313"/>
    </location>
</feature>
<evidence type="ECO:0000256" key="1">
    <source>
        <dbReference type="ARBA" id="ARBA00004141"/>
    </source>
</evidence>
<dbReference type="EMBL" id="CM017875">
    <property type="protein sequence ID" value="KAG1337735.1"/>
    <property type="molecule type" value="Genomic_DNA"/>
</dbReference>
<comment type="caution">
    <text evidence="7">The sequence shown here is derived from an EMBL/GenBank/DDBJ whole genome shotgun (WGS) entry which is preliminary data.</text>
</comment>
<proteinExistence type="predicted"/>
<dbReference type="Pfam" id="PF03151">
    <property type="entry name" value="TPT"/>
    <property type="match status" value="1"/>
</dbReference>
<dbReference type="Proteomes" id="UP000797356">
    <property type="component" value="Chromosome 4"/>
</dbReference>
<keyword evidence="3 5" id="KW-1133">Transmembrane helix</keyword>
<accession>A0A8K0I4C7</accession>
<protein>
    <submittedName>
        <fullName evidence="7">GDP-mannose transporter GONST1</fullName>
    </submittedName>
</protein>
<dbReference type="OrthoDB" id="417037at2759"/>
<feature type="transmembrane region" description="Helical" evidence="5">
    <location>
        <begin position="385"/>
        <end position="402"/>
    </location>
</feature>
<comment type="subcellular location">
    <subcellularLocation>
        <location evidence="1">Membrane</location>
        <topology evidence="1">Multi-pass membrane protein</topology>
    </subcellularLocation>
</comment>
<dbReference type="InterPro" id="IPR050186">
    <property type="entry name" value="TPT_transporter"/>
</dbReference>
<feature type="transmembrane region" description="Helical" evidence="5">
    <location>
        <begin position="253"/>
        <end position="273"/>
    </location>
</feature>